<evidence type="ECO:0008006" key="3">
    <source>
        <dbReference type="Google" id="ProtNLM"/>
    </source>
</evidence>
<name>A0A397J158_9GLOM</name>
<dbReference type="EMBL" id="PQFF01000127">
    <property type="protein sequence ID" value="RHZ80418.1"/>
    <property type="molecule type" value="Genomic_DNA"/>
</dbReference>
<dbReference type="InterPro" id="IPR011043">
    <property type="entry name" value="Gal_Oxase/kelch_b-propeller"/>
</dbReference>
<protein>
    <recommendedName>
        <fullName evidence="3">Bulb-type lectin domain-containing protein</fullName>
    </recommendedName>
</protein>
<proteinExistence type="predicted"/>
<dbReference type="Proteomes" id="UP000266861">
    <property type="component" value="Unassembled WGS sequence"/>
</dbReference>
<evidence type="ECO:0000313" key="2">
    <source>
        <dbReference type="Proteomes" id="UP000266861"/>
    </source>
</evidence>
<organism evidence="1 2">
    <name type="scientific">Diversispora epigaea</name>
    <dbReference type="NCBI Taxonomy" id="1348612"/>
    <lineage>
        <taxon>Eukaryota</taxon>
        <taxon>Fungi</taxon>
        <taxon>Fungi incertae sedis</taxon>
        <taxon>Mucoromycota</taxon>
        <taxon>Glomeromycotina</taxon>
        <taxon>Glomeromycetes</taxon>
        <taxon>Diversisporales</taxon>
        <taxon>Diversisporaceae</taxon>
        <taxon>Diversispora</taxon>
    </lineage>
</organism>
<gene>
    <name evidence="1" type="ORF">Glove_136g83</name>
</gene>
<dbReference type="OrthoDB" id="432528at2759"/>
<reference evidence="1 2" key="1">
    <citation type="submission" date="2018-08" db="EMBL/GenBank/DDBJ databases">
        <title>Genome and evolution of the arbuscular mycorrhizal fungus Diversispora epigaea (formerly Glomus versiforme) and its bacterial endosymbionts.</title>
        <authorList>
            <person name="Sun X."/>
            <person name="Fei Z."/>
            <person name="Harrison M."/>
        </authorList>
    </citation>
    <scope>NUCLEOTIDE SEQUENCE [LARGE SCALE GENOMIC DNA]</scope>
    <source>
        <strain evidence="1 2">IT104</strain>
    </source>
</reference>
<evidence type="ECO:0000313" key="1">
    <source>
        <dbReference type="EMBL" id="RHZ80418.1"/>
    </source>
</evidence>
<dbReference type="SUPFAM" id="SSF50965">
    <property type="entry name" value="Galactose oxidase, central domain"/>
    <property type="match status" value="1"/>
</dbReference>
<sequence length="92" mass="10490">MSILNTVSYTWTTYRKLGNFPINSEHNANILPNGVIVYIGGIEQVFYGATFTLVNMHKIKLFNTNTLEWSRKNATGVEIDLRLYFSSVLSEL</sequence>
<keyword evidence="2" id="KW-1185">Reference proteome</keyword>
<comment type="caution">
    <text evidence="1">The sequence shown here is derived from an EMBL/GenBank/DDBJ whole genome shotgun (WGS) entry which is preliminary data.</text>
</comment>
<dbReference type="AlphaFoldDB" id="A0A397J158"/>
<accession>A0A397J158</accession>